<proteinExistence type="predicted"/>
<reference evidence="2" key="1">
    <citation type="submission" date="2021-03" db="EMBL/GenBank/DDBJ databases">
        <title>The complete genome sequence of Acetobacter sp. TBRC 12339.</title>
        <authorList>
            <person name="Charoenyingcharoen P."/>
            <person name="Yukphan P."/>
        </authorList>
    </citation>
    <scope>NUCLEOTIDE SEQUENCE</scope>
    <source>
        <strain evidence="2">TBRC 12339</strain>
    </source>
</reference>
<name>A0A939HQ70_9PROT</name>
<dbReference type="EMBL" id="JAFVMH010000004">
    <property type="protein sequence ID" value="MBO1325381.1"/>
    <property type="molecule type" value="Genomic_DNA"/>
</dbReference>
<evidence type="ECO:0000313" key="2">
    <source>
        <dbReference type="EMBL" id="MBO1325381.1"/>
    </source>
</evidence>
<evidence type="ECO:0000256" key="1">
    <source>
        <dbReference type="SAM" id="Coils"/>
    </source>
</evidence>
<evidence type="ECO:0000313" key="3">
    <source>
        <dbReference type="Proteomes" id="UP000664073"/>
    </source>
</evidence>
<feature type="coiled-coil region" evidence="1">
    <location>
        <begin position="67"/>
        <end position="101"/>
    </location>
</feature>
<dbReference type="AlphaFoldDB" id="A0A939HQ70"/>
<protein>
    <submittedName>
        <fullName evidence="2">Uncharacterized protein</fullName>
    </submittedName>
</protein>
<keyword evidence="1" id="KW-0175">Coiled coil</keyword>
<accession>A0A939HQ70</accession>
<gene>
    <name evidence="2" type="ORF">J2D77_09495</name>
</gene>
<dbReference type="Proteomes" id="UP000664073">
    <property type="component" value="Unassembled WGS sequence"/>
</dbReference>
<dbReference type="RefSeq" id="WP_207846055.1">
    <property type="nucleotide sequence ID" value="NZ_JAFVMH010000004.1"/>
</dbReference>
<comment type="caution">
    <text evidence="2">The sequence shown here is derived from an EMBL/GenBank/DDBJ whole genome shotgun (WGS) entry which is preliminary data.</text>
</comment>
<keyword evidence="3" id="KW-1185">Reference proteome</keyword>
<sequence length="129" mass="13763">MTDQKPTGVFVRFHDGQLSETQIAKIFNPKRTMIESLLAIGTPLQDGDLPVVTTLGTLRDPVPCVRQSDAQAAIAAVQAENEQLREALSHAREAITSDENKSSIVCTVWAGPGETLVDYISATLEGGAA</sequence>
<organism evidence="2 3">
    <name type="scientific">Acetobacter garciniae</name>
    <dbReference type="NCBI Taxonomy" id="2817435"/>
    <lineage>
        <taxon>Bacteria</taxon>
        <taxon>Pseudomonadati</taxon>
        <taxon>Pseudomonadota</taxon>
        <taxon>Alphaproteobacteria</taxon>
        <taxon>Acetobacterales</taxon>
        <taxon>Acetobacteraceae</taxon>
        <taxon>Acetobacter</taxon>
    </lineage>
</organism>